<dbReference type="Proteomes" id="UP000024635">
    <property type="component" value="Unassembled WGS sequence"/>
</dbReference>
<sequence>MTCGGHPMNQVSASSSQTHLVPIYRPRRDGWLGWPWARDRTIDLVRTQRASYHYATRAPNGHIGVAKDGYRCHGGFGCGTRNDDGERILENADSHELVIINTEFRRRPSHLASFYSGNAQTQTDFVLVRHRNQKLVADAKVAPYETVTTQYRPLTCAKEGARRTMRTGPNQTWENATRATVKVACSELGTTKPGRWKIDRQAWLWTDGVKNKAREKNRLYHIFLDDKTVDNWRQYLVVKNAAKKGVAAAKAAHYYNINRQLDAKEAANASSTSLRGPASGRPKTSEVSMELAANTVSS</sequence>
<dbReference type="STRING" id="53326.A0A016SAX8"/>
<dbReference type="Gene3D" id="3.60.10.10">
    <property type="entry name" value="Endonuclease/exonuclease/phosphatase"/>
    <property type="match status" value="1"/>
</dbReference>
<keyword evidence="3" id="KW-1185">Reference proteome</keyword>
<comment type="caution">
    <text evidence="2">The sequence shown here is derived from an EMBL/GenBank/DDBJ whole genome shotgun (WGS) entry which is preliminary data.</text>
</comment>
<protein>
    <submittedName>
        <fullName evidence="2">Uncharacterized protein</fullName>
    </submittedName>
</protein>
<evidence type="ECO:0000313" key="2">
    <source>
        <dbReference type="EMBL" id="EYB87838.1"/>
    </source>
</evidence>
<dbReference type="InterPro" id="IPR036691">
    <property type="entry name" value="Endo/exonu/phosph_ase_sf"/>
</dbReference>
<dbReference type="AlphaFoldDB" id="A0A016SAX8"/>
<dbReference type="PANTHER" id="PTHR23227">
    <property type="entry name" value="BUCENTAUR RELATED"/>
    <property type="match status" value="1"/>
</dbReference>
<reference evidence="3" key="1">
    <citation type="journal article" date="2015" name="Nat. Genet.">
        <title>The genome and transcriptome of the zoonotic hookworm Ancylostoma ceylanicum identify infection-specific gene families.</title>
        <authorList>
            <person name="Schwarz E.M."/>
            <person name="Hu Y."/>
            <person name="Antoshechkin I."/>
            <person name="Miller M.M."/>
            <person name="Sternberg P.W."/>
            <person name="Aroian R.V."/>
        </authorList>
    </citation>
    <scope>NUCLEOTIDE SEQUENCE</scope>
    <source>
        <strain evidence="3">HY135</strain>
    </source>
</reference>
<evidence type="ECO:0000313" key="3">
    <source>
        <dbReference type="Proteomes" id="UP000024635"/>
    </source>
</evidence>
<evidence type="ECO:0000256" key="1">
    <source>
        <dbReference type="SAM" id="MobiDB-lite"/>
    </source>
</evidence>
<dbReference type="InterPro" id="IPR027124">
    <property type="entry name" value="Swc5/CFDP1/2"/>
</dbReference>
<gene>
    <name evidence="2" type="primary">Acey_s0256.g356</name>
    <name evidence="2" type="ORF">Y032_0256g356</name>
</gene>
<proteinExistence type="predicted"/>
<organism evidence="2 3">
    <name type="scientific">Ancylostoma ceylanicum</name>
    <dbReference type="NCBI Taxonomy" id="53326"/>
    <lineage>
        <taxon>Eukaryota</taxon>
        <taxon>Metazoa</taxon>
        <taxon>Ecdysozoa</taxon>
        <taxon>Nematoda</taxon>
        <taxon>Chromadorea</taxon>
        <taxon>Rhabditida</taxon>
        <taxon>Rhabditina</taxon>
        <taxon>Rhabditomorpha</taxon>
        <taxon>Strongyloidea</taxon>
        <taxon>Ancylostomatidae</taxon>
        <taxon>Ancylostomatinae</taxon>
        <taxon>Ancylostoma</taxon>
    </lineage>
</organism>
<dbReference type="PANTHER" id="PTHR23227:SF67">
    <property type="entry name" value="CRANIOFACIAL DEVELOPMENT PROTEIN 2-LIKE"/>
    <property type="match status" value="1"/>
</dbReference>
<name>A0A016SAX8_9BILA</name>
<feature type="region of interest" description="Disordered" evidence="1">
    <location>
        <begin position="267"/>
        <end position="298"/>
    </location>
</feature>
<dbReference type="OrthoDB" id="410381at2759"/>
<dbReference type="EMBL" id="JARK01001592">
    <property type="protein sequence ID" value="EYB87838.1"/>
    <property type="molecule type" value="Genomic_DNA"/>
</dbReference>
<accession>A0A016SAX8</accession>